<dbReference type="Proteomes" id="UP000198211">
    <property type="component" value="Unassembled WGS sequence"/>
</dbReference>
<dbReference type="AlphaFoldDB" id="A0A225VIP2"/>
<feature type="transmembrane region" description="Helical" evidence="1">
    <location>
        <begin position="147"/>
        <end position="166"/>
    </location>
</feature>
<feature type="transmembrane region" description="Helical" evidence="1">
    <location>
        <begin position="87"/>
        <end position="110"/>
    </location>
</feature>
<proteinExistence type="predicted"/>
<keyword evidence="3" id="KW-1185">Reference proteome</keyword>
<keyword evidence="1" id="KW-1133">Transmembrane helix</keyword>
<keyword evidence="1" id="KW-0812">Transmembrane</keyword>
<keyword evidence="1" id="KW-0472">Membrane</keyword>
<gene>
    <name evidence="2" type="ORF">PHMEG_00022646</name>
</gene>
<feature type="transmembrane region" description="Helical" evidence="1">
    <location>
        <begin position="216"/>
        <end position="234"/>
    </location>
</feature>
<protein>
    <submittedName>
        <fullName evidence="2">Uncharacterized protein</fullName>
    </submittedName>
</protein>
<reference evidence="3" key="1">
    <citation type="submission" date="2017-03" db="EMBL/GenBank/DDBJ databases">
        <title>Phytopthora megakarya and P. palmivora, two closely related causual agents of cacao black pod achieved similar genome size and gene model numbers by different mechanisms.</title>
        <authorList>
            <person name="Ali S."/>
            <person name="Shao J."/>
            <person name="Larry D.J."/>
            <person name="Kronmiller B."/>
            <person name="Shen D."/>
            <person name="Strem M.D."/>
            <person name="Melnick R.L."/>
            <person name="Guiltinan M.J."/>
            <person name="Tyler B.M."/>
            <person name="Meinhardt L.W."/>
            <person name="Bailey B.A."/>
        </authorList>
    </citation>
    <scope>NUCLEOTIDE SEQUENCE [LARGE SCALE GENOMIC DNA]</scope>
    <source>
        <strain evidence="3">zdho120</strain>
    </source>
</reference>
<evidence type="ECO:0000256" key="1">
    <source>
        <dbReference type="SAM" id="Phobius"/>
    </source>
</evidence>
<dbReference type="EMBL" id="NBNE01004509">
    <property type="protein sequence ID" value="OWZ05293.1"/>
    <property type="molecule type" value="Genomic_DNA"/>
</dbReference>
<feature type="transmembrane region" description="Helical" evidence="1">
    <location>
        <begin position="122"/>
        <end position="141"/>
    </location>
</feature>
<evidence type="ECO:0000313" key="3">
    <source>
        <dbReference type="Proteomes" id="UP000198211"/>
    </source>
</evidence>
<feature type="transmembrane region" description="Helical" evidence="1">
    <location>
        <begin position="45"/>
        <end position="67"/>
    </location>
</feature>
<dbReference type="OrthoDB" id="5586934at2759"/>
<feature type="transmembrane region" description="Helical" evidence="1">
    <location>
        <begin position="273"/>
        <end position="296"/>
    </location>
</feature>
<dbReference type="PANTHER" id="PTHR33802">
    <property type="entry name" value="SI:CH211-161H7.5-RELATED"/>
    <property type="match status" value="1"/>
</dbReference>
<accession>A0A225VIP2</accession>
<evidence type="ECO:0000313" key="2">
    <source>
        <dbReference type="EMBL" id="OWZ05293.1"/>
    </source>
</evidence>
<dbReference type="PANTHER" id="PTHR33802:SF2">
    <property type="entry name" value="EF-HAND DOMAIN-CONTAINING PROTEIN"/>
    <property type="match status" value="1"/>
</dbReference>
<sequence>MPCALSALPNRILCSLQAAKTSKLQAARAQYRKRTKAQRPQMAQLPWVNVAFFGLQTLLTCIGLVLGDAGDVRAQVDTLLTPAPYAFLIWNVIYLLCMILLITDVSYAGLSLYDSAAKPDALRLCFAAACVANGSWCIALASGSVWAASVLVSLLWLALLPLYVFASYERNVTTVQWHEYLCSELCVRLYFGWITVETMVSWTMALQIQDEGFLELSTYLTLLAVLLVVALSGLSFGRDPIMALVVVWALVGLTSKDVSGLDTQVVQEFDKVQAAATLGGGVLVAMVLVSCSYWVFEFNCKKPLSPRPRRLSRLSQASKDEYGSIRVA</sequence>
<name>A0A225VIP2_9STRA</name>
<comment type="caution">
    <text evidence="2">The sequence shown here is derived from an EMBL/GenBank/DDBJ whole genome shotgun (WGS) entry which is preliminary data.</text>
</comment>
<organism evidence="2 3">
    <name type="scientific">Phytophthora megakarya</name>
    <dbReference type="NCBI Taxonomy" id="4795"/>
    <lineage>
        <taxon>Eukaryota</taxon>
        <taxon>Sar</taxon>
        <taxon>Stramenopiles</taxon>
        <taxon>Oomycota</taxon>
        <taxon>Peronosporomycetes</taxon>
        <taxon>Peronosporales</taxon>
        <taxon>Peronosporaceae</taxon>
        <taxon>Phytophthora</taxon>
    </lineage>
</organism>